<dbReference type="Gene3D" id="3.10.400.10">
    <property type="entry name" value="Sulfate adenylyltransferase"/>
    <property type="match status" value="1"/>
</dbReference>
<reference evidence="2 3" key="1">
    <citation type="submission" date="2017-07" db="EMBL/GenBank/DDBJ databases">
        <title>Acidovorax KNDSW TSA 6 genome sequence and assembly.</title>
        <authorList>
            <person name="Mayilraj S."/>
        </authorList>
    </citation>
    <scope>NUCLEOTIDE SEQUENCE [LARGE SCALE GENOMIC DNA]</scope>
    <source>
        <strain evidence="2 3">KNDSW-TSA6</strain>
    </source>
</reference>
<evidence type="ECO:0000259" key="1">
    <source>
        <dbReference type="SMART" id="SM01022"/>
    </source>
</evidence>
<dbReference type="PIRSF" id="PIRSF021320">
    <property type="entry name" value="DUF984"/>
    <property type="match status" value="1"/>
</dbReference>
<dbReference type="Pfam" id="PF04266">
    <property type="entry name" value="ASCH"/>
    <property type="match status" value="1"/>
</dbReference>
<dbReference type="SUPFAM" id="SSF88697">
    <property type="entry name" value="PUA domain-like"/>
    <property type="match status" value="1"/>
</dbReference>
<dbReference type="InterPro" id="IPR009326">
    <property type="entry name" value="DUF984"/>
</dbReference>
<dbReference type="Proteomes" id="UP000215441">
    <property type="component" value="Unassembled WGS sequence"/>
</dbReference>
<dbReference type="OrthoDB" id="9807542at2"/>
<dbReference type="PANTHER" id="PTHR39203">
    <property type="entry name" value="CYTOPLASMIC PROTEIN-RELATED"/>
    <property type="match status" value="1"/>
</dbReference>
<accession>A0A235EQ36</accession>
<gene>
    <name evidence="2" type="ORF">CBY09_04675</name>
</gene>
<dbReference type="AlphaFoldDB" id="A0A235EQ36"/>
<keyword evidence="3" id="KW-1185">Reference proteome</keyword>
<sequence length="160" mass="17995">MPVPPHLLPFWNEFLLATGTADHGRYYDVCIFGDSEELADELADLVLRGIKRATAGSLWSYEDQGIRPPRPGDLSIVTAWSGQPLCIIETQAVDVVPYNEVTAEFAAVEGEGDGSLAYWLEGHRRYFEQECARAGRQFDERMLLACEKFKVIYQPQPRTA</sequence>
<comment type="caution">
    <text evidence="2">The sequence shown here is derived from an EMBL/GenBank/DDBJ whole genome shotgun (WGS) entry which is preliminary data.</text>
</comment>
<evidence type="ECO:0000313" key="3">
    <source>
        <dbReference type="Proteomes" id="UP000215441"/>
    </source>
</evidence>
<dbReference type="InterPro" id="IPR015947">
    <property type="entry name" value="PUA-like_sf"/>
</dbReference>
<dbReference type="SMART" id="SM01022">
    <property type="entry name" value="ASCH"/>
    <property type="match status" value="1"/>
</dbReference>
<dbReference type="PANTHER" id="PTHR39203:SF1">
    <property type="entry name" value="CYTOPLASMIC PROTEIN"/>
    <property type="match status" value="1"/>
</dbReference>
<proteinExistence type="predicted"/>
<evidence type="ECO:0000313" key="2">
    <source>
        <dbReference type="EMBL" id="OYD51129.1"/>
    </source>
</evidence>
<dbReference type="EMBL" id="NOIG01000004">
    <property type="protein sequence ID" value="OYD51129.1"/>
    <property type="molecule type" value="Genomic_DNA"/>
</dbReference>
<feature type="domain" description="ASCH" evidence="1">
    <location>
        <begin position="30"/>
        <end position="153"/>
    </location>
</feature>
<dbReference type="CDD" id="cd06553">
    <property type="entry name" value="ASCH_Ef3133_like"/>
    <property type="match status" value="1"/>
</dbReference>
<dbReference type="InterPro" id="IPR007374">
    <property type="entry name" value="ASCH_domain"/>
</dbReference>
<protein>
    <submittedName>
        <fullName evidence="2">ASCH domain-containing protein</fullName>
    </submittedName>
</protein>
<name>A0A235EQ36_9BURK</name>
<organism evidence="2 3">
    <name type="scientific">Acidovorax kalamii</name>
    <dbReference type="NCBI Taxonomy" id="2004485"/>
    <lineage>
        <taxon>Bacteria</taxon>
        <taxon>Pseudomonadati</taxon>
        <taxon>Pseudomonadota</taxon>
        <taxon>Betaproteobacteria</taxon>
        <taxon>Burkholderiales</taxon>
        <taxon>Comamonadaceae</taxon>
        <taxon>Acidovorax</taxon>
    </lineage>
</organism>